<sequence length="584" mass="61851">MTGLTTPARPPVEGARGARGRRRRRLDSTTVSHYVIWALAVLVIVGPIVPVAVASLWTTPLYESGGEPTLQNYRDLLTDDAWWSAVSNSVVFATIMTAGSVVLGVGAAVLFTRTNLPGRGILATIFLLPVMLPGIVLVLGWGLMWSQAGFATTWLRTNTFLGMPIDLYSIPGMALVGISVAAPVIFLFCRNTLAAIDPALEDAARMAGAGPVRVLATVSVRLLRPAILNSTLLVFAIALEVLGLPLVLGYSSDIDMISTYLYNNWTNVSPPRHGLVSAGAVLMLVTVSALLVLRNKLVGDVGRFAAVTGKPTGSRALELGPVRWLASAGMLIVLLVLVLVPLAGVVMSAFTTVFTPFVSPWESLSTINFENVFANPVFTKALVNSLLIASVGGLLTTLAIAMLSVIAHRSDFRLRGSLQQAMMWPRMIPGLVTGMAFFWSLVILDPSGSIRSTLWGMGLAFAVRSLALGYSAFYPALAAVGRDLDLAARTSGATWWTAMRTIVLRLVMPAMAASFILLFVAMLNDAEPAVFLVTDGTPVLGLTMLQLAATNIGGSVAALGVIQMVITLAVLGIGRGLFGVRPRA</sequence>
<evidence type="ECO:0000313" key="11">
    <source>
        <dbReference type="EMBL" id="SFO67154.1"/>
    </source>
</evidence>
<keyword evidence="3" id="KW-1003">Cell membrane</keyword>
<dbReference type="eggNOG" id="COG1178">
    <property type="taxonomic scope" value="Bacteria"/>
</dbReference>
<comment type="similarity">
    <text evidence="8">Belongs to the binding-protein-dependent transport system permease family.</text>
</comment>
<evidence type="ECO:0000313" key="12">
    <source>
        <dbReference type="Proteomes" id="UP000183413"/>
    </source>
</evidence>
<keyword evidence="4" id="KW-0997">Cell inner membrane</keyword>
<evidence type="ECO:0000256" key="1">
    <source>
        <dbReference type="ARBA" id="ARBA00004429"/>
    </source>
</evidence>
<feature type="transmembrane region" description="Helical" evidence="8">
    <location>
        <begin position="502"/>
        <end position="523"/>
    </location>
</feature>
<evidence type="ECO:0000256" key="3">
    <source>
        <dbReference type="ARBA" id="ARBA00022475"/>
    </source>
</evidence>
<dbReference type="PROSITE" id="PS50928">
    <property type="entry name" value="ABC_TM1"/>
    <property type="match status" value="2"/>
</dbReference>
<feature type="transmembrane region" description="Helical" evidence="8">
    <location>
        <begin position="427"/>
        <end position="444"/>
    </location>
</feature>
<dbReference type="SUPFAM" id="SSF161098">
    <property type="entry name" value="MetI-like"/>
    <property type="match status" value="2"/>
</dbReference>
<feature type="transmembrane region" description="Helical" evidence="8">
    <location>
        <begin position="90"/>
        <end position="111"/>
    </location>
</feature>
<dbReference type="Proteomes" id="UP000183413">
    <property type="component" value="Unassembled WGS sequence"/>
</dbReference>
<proteinExistence type="inferred from homology"/>
<feature type="transmembrane region" description="Helical" evidence="8">
    <location>
        <begin position="324"/>
        <end position="350"/>
    </location>
</feature>
<keyword evidence="6 8" id="KW-1133">Transmembrane helix</keyword>
<keyword evidence="12" id="KW-1185">Reference proteome</keyword>
<evidence type="ECO:0000256" key="7">
    <source>
        <dbReference type="ARBA" id="ARBA00023136"/>
    </source>
</evidence>
<evidence type="ECO:0000256" key="4">
    <source>
        <dbReference type="ARBA" id="ARBA00022519"/>
    </source>
</evidence>
<dbReference type="GO" id="GO:0055085">
    <property type="term" value="P:transmembrane transport"/>
    <property type="evidence" value="ECO:0007669"/>
    <property type="project" value="InterPro"/>
</dbReference>
<evidence type="ECO:0000256" key="2">
    <source>
        <dbReference type="ARBA" id="ARBA00022448"/>
    </source>
</evidence>
<dbReference type="GO" id="GO:0005886">
    <property type="term" value="C:plasma membrane"/>
    <property type="evidence" value="ECO:0007669"/>
    <property type="project" value="UniProtKB-SubCell"/>
</dbReference>
<dbReference type="InParanoid" id="A0A1I5J2R6"/>
<dbReference type="InterPro" id="IPR035906">
    <property type="entry name" value="MetI-like_sf"/>
</dbReference>
<feature type="region of interest" description="Disordered" evidence="9">
    <location>
        <begin position="1"/>
        <end position="24"/>
    </location>
</feature>
<evidence type="ECO:0000256" key="6">
    <source>
        <dbReference type="ARBA" id="ARBA00022989"/>
    </source>
</evidence>
<dbReference type="STRING" id="1993.SAMN04489713_108273"/>
<dbReference type="CDD" id="cd06261">
    <property type="entry name" value="TM_PBP2"/>
    <property type="match status" value="2"/>
</dbReference>
<dbReference type="EMBL" id="FOVH01000008">
    <property type="protein sequence ID" value="SFO67154.1"/>
    <property type="molecule type" value="Genomic_DNA"/>
</dbReference>
<reference evidence="11 12" key="1">
    <citation type="submission" date="2016-10" db="EMBL/GenBank/DDBJ databases">
        <authorList>
            <person name="de Groot N.N."/>
        </authorList>
    </citation>
    <scope>NUCLEOTIDE SEQUENCE [LARGE SCALE GENOMIC DNA]</scope>
    <source>
        <strain evidence="11 12">DSM 43067</strain>
    </source>
</reference>
<feature type="domain" description="ABC transmembrane type-1" evidence="10">
    <location>
        <begin position="86"/>
        <end position="294"/>
    </location>
</feature>
<feature type="transmembrane region" description="Helical" evidence="8">
    <location>
        <begin position="231"/>
        <end position="252"/>
    </location>
</feature>
<feature type="transmembrane region" description="Helical" evidence="8">
    <location>
        <begin position="123"/>
        <end position="148"/>
    </location>
</feature>
<feature type="transmembrane region" description="Helical" evidence="8">
    <location>
        <begin position="456"/>
        <end position="481"/>
    </location>
</feature>
<protein>
    <submittedName>
        <fullName evidence="11">Iron(III) transport system permease protein</fullName>
    </submittedName>
</protein>
<dbReference type="PANTHER" id="PTHR43357:SF4">
    <property type="entry name" value="INNER MEMBRANE ABC TRANSPORTER PERMEASE PROTEIN YDCV"/>
    <property type="match status" value="1"/>
</dbReference>
<feature type="transmembrane region" description="Helical" evidence="8">
    <location>
        <begin position="168"/>
        <end position="189"/>
    </location>
</feature>
<dbReference type="Pfam" id="PF00528">
    <property type="entry name" value="BPD_transp_1"/>
    <property type="match status" value="2"/>
</dbReference>
<dbReference type="InterPro" id="IPR000515">
    <property type="entry name" value="MetI-like"/>
</dbReference>
<evidence type="ECO:0000259" key="10">
    <source>
        <dbReference type="PROSITE" id="PS50928"/>
    </source>
</evidence>
<dbReference type="Gene3D" id="1.10.3720.10">
    <property type="entry name" value="MetI-like"/>
    <property type="match status" value="2"/>
</dbReference>
<dbReference type="GeneID" id="99655512"/>
<dbReference type="RefSeq" id="WP_021593911.1">
    <property type="nucleotide sequence ID" value="NZ_CP083237.1"/>
</dbReference>
<feature type="transmembrane region" description="Helical" evidence="8">
    <location>
        <begin position="556"/>
        <end position="578"/>
    </location>
</feature>
<dbReference type="OrthoDB" id="5100908at2"/>
<feature type="transmembrane region" description="Helical" evidence="8">
    <location>
        <begin position="272"/>
        <end position="293"/>
    </location>
</feature>
<name>A0A1I5J2R6_9ACTN</name>
<gene>
    <name evidence="11" type="ORF">SAMN04489713_108273</name>
</gene>
<feature type="transmembrane region" description="Helical" evidence="8">
    <location>
        <begin position="386"/>
        <end position="406"/>
    </location>
</feature>
<keyword evidence="5 8" id="KW-0812">Transmembrane</keyword>
<evidence type="ECO:0000256" key="8">
    <source>
        <dbReference type="RuleBase" id="RU363032"/>
    </source>
</evidence>
<keyword evidence="7 8" id="KW-0472">Membrane</keyword>
<evidence type="ECO:0000256" key="9">
    <source>
        <dbReference type="SAM" id="MobiDB-lite"/>
    </source>
</evidence>
<feature type="domain" description="ABC transmembrane type-1" evidence="10">
    <location>
        <begin position="382"/>
        <end position="574"/>
    </location>
</feature>
<accession>A0A1I5J2R6</accession>
<comment type="subcellular location">
    <subcellularLocation>
        <location evidence="1">Cell inner membrane</location>
        <topology evidence="1">Multi-pass membrane protein</topology>
    </subcellularLocation>
    <subcellularLocation>
        <location evidence="8">Cell membrane</location>
        <topology evidence="8">Multi-pass membrane protein</topology>
    </subcellularLocation>
</comment>
<dbReference type="PANTHER" id="PTHR43357">
    <property type="entry name" value="INNER MEMBRANE ABC TRANSPORTER PERMEASE PROTEIN YDCV"/>
    <property type="match status" value="1"/>
</dbReference>
<evidence type="ECO:0000256" key="5">
    <source>
        <dbReference type="ARBA" id="ARBA00022692"/>
    </source>
</evidence>
<dbReference type="AlphaFoldDB" id="A0A1I5J2R6"/>
<feature type="transmembrane region" description="Helical" evidence="8">
    <location>
        <begin position="31"/>
        <end position="57"/>
    </location>
</feature>
<keyword evidence="2 8" id="KW-0813">Transport</keyword>
<organism evidence="11 12">
    <name type="scientific">Actinomadura madurae</name>
    <dbReference type="NCBI Taxonomy" id="1993"/>
    <lineage>
        <taxon>Bacteria</taxon>
        <taxon>Bacillati</taxon>
        <taxon>Actinomycetota</taxon>
        <taxon>Actinomycetes</taxon>
        <taxon>Streptosporangiales</taxon>
        <taxon>Thermomonosporaceae</taxon>
        <taxon>Actinomadura</taxon>
    </lineage>
</organism>